<gene>
    <name evidence="1" type="ORF">GCM10011572_03550</name>
</gene>
<dbReference type="Proteomes" id="UP000622638">
    <property type="component" value="Unassembled WGS sequence"/>
</dbReference>
<reference evidence="2" key="1">
    <citation type="journal article" date="2019" name="Int. J. Syst. Evol. Microbiol.">
        <title>The Global Catalogue of Microorganisms (GCM) 10K type strain sequencing project: providing services to taxonomists for standard genome sequencing and annotation.</title>
        <authorList>
            <consortium name="The Broad Institute Genomics Platform"/>
            <consortium name="The Broad Institute Genome Sequencing Center for Infectious Disease"/>
            <person name="Wu L."/>
            <person name="Ma J."/>
        </authorList>
    </citation>
    <scope>NUCLEOTIDE SEQUENCE [LARGE SCALE GENOMIC DNA]</scope>
    <source>
        <strain evidence="2">CGMCC 1.15931</strain>
    </source>
</reference>
<evidence type="ECO:0000313" key="1">
    <source>
        <dbReference type="EMBL" id="GGB84925.1"/>
    </source>
</evidence>
<comment type="caution">
    <text evidence="1">The sequence shown here is derived from an EMBL/GenBank/DDBJ whole genome shotgun (WGS) entry which is preliminary data.</text>
</comment>
<proteinExistence type="predicted"/>
<dbReference type="EMBL" id="BMKG01000001">
    <property type="protein sequence ID" value="GGB84925.1"/>
    <property type="molecule type" value="Genomic_DNA"/>
</dbReference>
<organism evidence="1 2">
    <name type="scientific">Pseudoduganella buxea</name>
    <dbReference type="NCBI Taxonomy" id="1949069"/>
    <lineage>
        <taxon>Bacteria</taxon>
        <taxon>Pseudomonadati</taxon>
        <taxon>Pseudomonadota</taxon>
        <taxon>Betaproteobacteria</taxon>
        <taxon>Burkholderiales</taxon>
        <taxon>Oxalobacteraceae</taxon>
        <taxon>Telluria group</taxon>
        <taxon>Pseudoduganella</taxon>
    </lineage>
</organism>
<sequence>MKAPRNWVQKKGAKRRCVSSENWLAWLMVVVFRVEGIDNIQHNRRTNNAAAHGIGSRYRRVHPVAVLPPGR</sequence>
<protein>
    <submittedName>
        <fullName evidence="1">Uncharacterized protein</fullName>
    </submittedName>
</protein>
<accession>A0ABQ1K1P7</accession>
<keyword evidence="2" id="KW-1185">Reference proteome</keyword>
<name>A0ABQ1K1P7_9BURK</name>
<evidence type="ECO:0000313" key="2">
    <source>
        <dbReference type="Proteomes" id="UP000622638"/>
    </source>
</evidence>